<sequence length="137" mass="14869">MKLKKLIVYTSGLLVTGMLGGFLLTGCNNANKNTTNSIAADSIYRAGQLKPSDTIIKHTFYIKNTGTANLVIDSVAGSCSCVAINWEKKPVKPGDSGFINVTVQSDTSDRKGHKMQQVVVKTNATKPFSVFQIHYTR</sequence>
<evidence type="ECO:0000256" key="1">
    <source>
        <dbReference type="SAM" id="Phobius"/>
    </source>
</evidence>
<dbReference type="PANTHER" id="PTHR37833">
    <property type="entry name" value="LIPOPROTEIN-RELATED"/>
    <property type="match status" value="1"/>
</dbReference>
<accession>A0A7D4QQH7</accession>
<dbReference type="Proteomes" id="UP000505355">
    <property type="component" value="Chromosome"/>
</dbReference>
<reference evidence="2 3" key="1">
    <citation type="submission" date="2020-05" db="EMBL/GenBank/DDBJ databases">
        <title>Mucilaginibacter mali sp. nov.</title>
        <authorList>
            <person name="Kim H.S."/>
            <person name="Lee K.C."/>
            <person name="Suh M.K."/>
            <person name="Kim J.-S."/>
            <person name="Han K.-I."/>
            <person name="Eom M.K."/>
            <person name="Shin Y.K."/>
            <person name="Lee J.-S."/>
        </authorList>
    </citation>
    <scope>NUCLEOTIDE SEQUENCE [LARGE SCALE GENOMIC DNA]</scope>
    <source>
        <strain evidence="2 3">G2-14</strain>
    </source>
</reference>
<dbReference type="PROSITE" id="PS51257">
    <property type="entry name" value="PROKAR_LIPOPROTEIN"/>
    <property type="match status" value="1"/>
</dbReference>
<keyword evidence="1" id="KW-0472">Membrane</keyword>
<dbReference type="RefSeq" id="WP_173413785.1">
    <property type="nucleotide sequence ID" value="NZ_CP054139.1"/>
</dbReference>
<dbReference type="Gene3D" id="2.60.40.10">
    <property type="entry name" value="Immunoglobulins"/>
    <property type="match status" value="1"/>
</dbReference>
<protein>
    <submittedName>
        <fullName evidence="2">DUF1573 domain-containing protein</fullName>
    </submittedName>
</protein>
<dbReference type="PANTHER" id="PTHR37833:SF1">
    <property type="entry name" value="SIGNAL PEPTIDE PROTEIN"/>
    <property type="match status" value="1"/>
</dbReference>
<evidence type="ECO:0000313" key="2">
    <source>
        <dbReference type="EMBL" id="QKJ29089.1"/>
    </source>
</evidence>
<feature type="transmembrane region" description="Helical" evidence="1">
    <location>
        <begin position="7"/>
        <end position="26"/>
    </location>
</feature>
<dbReference type="KEGG" id="mmab:HQ865_04745"/>
<dbReference type="EMBL" id="CP054139">
    <property type="protein sequence ID" value="QKJ29089.1"/>
    <property type="molecule type" value="Genomic_DNA"/>
</dbReference>
<gene>
    <name evidence="2" type="ORF">HQ865_04745</name>
</gene>
<name>A0A7D4QQH7_9SPHI</name>
<keyword evidence="3" id="KW-1185">Reference proteome</keyword>
<dbReference type="InterPro" id="IPR011467">
    <property type="entry name" value="DUF1573"/>
</dbReference>
<organism evidence="2 3">
    <name type="scientific">Mucilaginibacter mali</name>
    <dbReference type="NCBI Taxonomy" id="2740462"/>
    <lineage>
        <taxon>Bacteria</taxon>
        <taxon>Pseudomonadati</taxon>
        <taxon>Bacteroidota</taxon>
        <taxon>Sphingobacteriia</taxon>
        <taxon>Sphingobacteriales</taxon>
        <taxon>Sphingobacteriaceae</taxon>
        <taxon>Mucilaginibacter</taxon>
    </lineage>
</organism>
<dbReference type="AlphaFoldDB" id="A0A7D4QQH7"/>
<proteinExistence type="predicted"/>
<dbReference type="Pfam" id="PF07610">
    <property type="entry name" value="DUF1573"/>
    <property type="match status" value="1"/>
</dbReference>
<keyword evidence="1" id="KW-0812">Transmembrane</keyword>
<dbReference type="InterPro" id="IPR013783">
    <property type="entry name" value="Ig-like_fold"/>
</dbReference>
<keyword evidence="1" id="KW-1133">Transmembrane helix</keyword>
<evidence type="ECO:0000313" key="3">
    <source>
        <dbReference type="Proteomes" id="UP000505355"/>
    </source>
</evidence>